<keyword evidence="3" id="KW-1185">Reference proteome</keyword>
<dbReference type="EMBL" id="NHMK01000003">
    <property type="protein sequence ID" value="OWL98990.1"/>
    <property type="molecule type" value="Genomic_DNA"/>
</dbReference>
<accession>A0A246BTK5</accession>
<organism evidence="2 3">
    <name type="scientific">Deinococcus indicus</name>
    <dbReference type="NCBI Taxonomy" id="223556"/>
    <lineage>
        <taxon>Bacteria</taxon>
        <taxon>Thermotogati</taxon>
        <taxon>Deinococcota</taxon>
        <taxon>Deinococci</taxon>
        <taxon>Deinococcales</taxon>
        <taxon>Deinococcaceae</taxon>
        <taxon>Deinococcus</taxon>
    </lineage>
</organism>
<evidence type="ECO:0000313" key="3">
    <source>
        <dbReference type="Proteomes" id="UP000197208"/>
    </source>
</evidence>
<name>A0A246BTK5_9DEIO</name>
<dbReference type="RefSeq" id="WP_088246682.1">
    <property type="nucleotide sequence ID" value="NZ_NHMK01000003.1"/>
</dbReference>
<gene>
    <name evidence="2" type="ORF">CBQ26_00590</name>
</gene>
<proteinExistence type="predicted"/>
<evidence type="ECO:0000256" key="1">
    <source>
        <dbReference type="SAM" id="MobiDB-lite"/>
    </source>
</evidence>
<dbReference type="AlphaFoldDB" id="A0A246BTK5"/>
<evidence type="ECO:0000313" key="2">
    <source>
        <dbReference type="EMBL" id="OWL98990.1"/>
    </source>
</evidence>
<comment type="caution">
    <text evidence="2">The sequence shown here is derived from an EMBL/GenBank/DDBJ whole genome shotgun (WGS) entry which is preliminary data.</text>
</comment>
<reference evidence="2 3" key="1">
    <citation type="submission" date="2017-05" db="EMBL/GenBank/DDBJ databases">
        <title>De novo genome assembly of Deniococcus indicus strain DR1.</title>
        <authorList>
            <person name="Chauhan D."/>
            <person name="Yennamalli R.M."/>
            <person name="Priyadarshini R."/>
        </authorList>
    </citation>
    <scope>NUCLEOTIDE SEQUENCE [LARGE SCALE GENOMIC DNA]</scope>
    <source>
        <strain evidence="2 3">DR1</strain>
    </source>
</reference>
<protein>
    <submittedName>
        <fullName evidence="2">Uncharacterized protein</fullName>
    </submittedName>
</protein>
<dbReference type="OrthoDB" id="73491at2"/>
<feature type="compositionally biased region" description="Pro residues" evidence="1">
    <location>
        <begin position="211"/>
        <end position="227"/>
    </location>
</feature>
<dbReference type="Proteomes" id="UP000197208">
    <property type="component" value="Unassembled WGS sequence"/>
</dbReference>
<sequence length="233" mass="24511">MSLLDDVQAAVASVDSDADLNALRYPLRAVWSDGITRQFGVRDPNRGNGGRGLLKLQTDPMPASLRLLRLAPGQSEPTPGTSVPHQGGQLVFGVWSDESQYTGRSVGVCRLVDARAYPVQATAAGQSVRLRVQATATLPGGAQSGNDLAASVDDSHRAHLPPGVTLDPGTVISTTDGDEYEVVPPIQRDTLGDTLGLSWRGRTGARAPTPGNDPTPDPGVPVTPPAIDPWWNQ</sequence>
<feature type="region of interest" description="Disordered" evidence="1">
    <location>
        <begin position="191"/>
        <end position="233"/>
    </location>
</feature>